<dbReference type="GeneID" id="25330902"/>
<dbReference type="Gene3D" id="3.40.50.1820">
    <property type="entry name" value="alpha/beta hydrolase"/>
    <property type="match status" value="1"/>
</dbReference>
<evidence type="ECO:0000259" key="8">
    <source>
        <dbReference type="Pfam" id="PF12697"/>
    </source>
</evidence>
<name>A0A0D2F0A0_9EURO</name>
<feature type="domain" description="Xylanolytic transcriptional activator regulatory" evidence="7">
    <location>
        <begin position="719"/>
        <end position="923"/>
    </location>
</feature>
<dbReference type="CDD" id="cd12148">
    <property type="entry name" value="fungal_TF_MHR"/>
    <property type="match status" value="1"/>
</dbReference>
<evidence type="ECO:0000256" key="6">
    <source>
        <dbReference type="SAM" id="MobiDB-lite"/>
    </source>
</evidence>
<dbReference type="AlphaFoldDB" id="A0A0D2F0A0"/>
<evidence type="ECO:0008006" key="11">
    <source>
        <dbReference type="Google" id="ProtNLM"/>
    </source>
</evidence>
<keyword evidence="10" id="KW-1185">Reference proteome</keyword>
<dbReference type="Pfam" id="PF12697">
    <property type="entry name" value="Abhydrolase_6"/>
    <property type="match status" value="1"/>
</dbReference>
<keyword evidence="5" id="KW-0539">Nucleus</keyword>
<dbReference type="HOGENOM" id="CLU_008999_1_0_1"/>
<dbReference type="STRING" id="348802.A0A0D2F0A0"/>
<dbReference type="GO" id="GO:0006351">
    <property type="term" value="P:DNA-templated transcription"/>
    <property type="evidence" value="ECO:0007669"/>
    <property type="project" value="InterPro"/>
</dbReference>
<keyword evidence="3" id="KW-0805">Transcription regulation</keyword>
<dbReference type="OrthoDB" id="190201at2759"/>
<organism evidence="9 10">
    <name type="scientific">Exophiala xenobiotica</name>
    <dbReference type="NCBI Taxonomy" id="348802"/>
    <lineage>
        <taxon>Eukaryota</taxon>
        <taxon>Fungi</taxon>
        <taxon>Dikarya</taxon>
        <taxon>Ascomycota</taxon>
        <taxon>Pezizomycotina</taxon>
        <taxon>Eurotiomycetes</taxon>
        <taxon>Chaetothyriomycetidae</taxon>
        <taxon>Chaetothyriales</taxon>
        <taxon>Herpotrichiellaceae</taxon>
        <taxon>Exophiala</taxon>
    </lineage>
</organism>
<dbReference type="InterPro" id="IPR007219">
    <property type="entry name" value="XnlR_reg_dom"/>
</dbReference>
<feature type="compositionally biased region" description="Polar residues" evidence="6">
    <location>
        <begin position="374"/>
        <end position="394"/>
    </location>
</feature>
<feature type="domain" description="AB hydrolase-1" evidence="8">
    <location>
        <begin position="119"/>
        <end position="334"/>
    </location>
</feature>
<dbReference type="EMBL" id="KN847321">
    <property type="protein sequence ID" value="KIW53419.1"/>
    <property type="molecule type" value="Genomic_DNA"/>
</dbReference>
<reference evidence="9 10" key="1">
    <citation type="submission" date="2015-01" db="EMBL/GenBank/DDBJ databases">
        <title>The Genome Sequence of Exophiala xenobiotica CBS118157.</title>
        <authorList>
            <consortium name="The Broad Institute Genomics Platform"/>
            <person name="Cuomo C."/>
            <person name="de Hoog S."/>
            <person name="Gorbushina A."/>
            <person name="Stielow B."/>
            <person name="Teixiera M."/>
            <person name="Abouelleil A."/>
            <person name="Chapman S.B."/>
            <person name="Priest M."/>
            <person name="Young S.K."/>
            <person name="Wortman J."/>
            <person name="Nusbaum C."/>
            <person name="Birren B."/>
        </authorList>
    </citation>
    <scope>NUCLEOTIDE SEQUENCE [LARGE SCALE GENOMIC DNA]</scope>
    <source>
        <strain evidence="9 10">CBS 118157</strain>
    </source>
</reference>
<evidence type="ECO:0000313" key="9">
    <source>
        <dbReference type="EMBL" id="KIW53419.1"/>
    </source>
</evidence>
<keyword evidence="2" id="KW-0862">Zinc</keyword>
<dbReference type="RefSeq" id="XP_013314003.1">
    <property type="nucleotide sequence ID" value="XM_013458549.1"/>
</dbReference>
<accession>A0A0D2F0A0</accession>
<evidence type="ECO:0000256" key="1">
    <source>
        <dbReference type="ARBA" id="ARBA00022723"/>
    </source>
</evidence>
<dbReference type="GO" id="GO:0008270">
    <property type="term" value="F:zinc ion binding"/>
    <property type="evidence" value="ECO:0007669"/>
    <property type="project" value="InterPro"/>
</dbReference>
<dbReference type="InterPro" id="IPR000073">
    <property type="entry name" value="AB_hydrolase_1"/>
</dbReference>
<dbReference type="Pfam" id="PF04082">
    <property type="entry name" value="Fungal_trans"/>
    <property type="match status" value="1"/>
</dbReference>
<sequence>MWLVLRSRLRRAEAIVVEVEVWPGVGLTQQQKVSQSIFYLEHFKVVAHQRGTNDFDTKHTNVNMPQETVPWDVFPPTPKLDLSKAHQQGLLKTARGIRLWHAVFGIPLEKSLRAGRVPILLMHGGVVSSDWNALQVDFLAPNYTVIVLDLPGHGRSPFDDRELSYPKLAGDVAGVLDVLKVPKAAIVSWSEGTMLAWSMLAYGHHDRVDRMFAYSVLDDYRKADAEKVMGIWMVGEFFTRAQREWEEAHPGEKWDDFLGAWMKMWLREPIWTAETFKHLPIRGESKDAPIVWVVTGDHDEWIPPETHDRVAKFIPNSSYLKMPSAGHLTFMQQPAIDVLRRHQKNHENLNETAENFTKRPTKRRKDNSRHGIVSASNNNAPASTDQIQQQEQLSPSHAIERELSDHNPDLEAVFQGLDNGVHDGVVVTATDVIDQSHGDLRVQSPTEPDPSHDATTQEDQVPTSNAVAIDASAGAEIPSLNTPSLNPEINISSFAFASPAPTNVAPAFGKDSEFNYNFPTAPSLDDLQLGDPTDMLDSWLFQYDPSSLMNPLPDFLPGLLLPTWNCGSQLGIFSEDHVAPKIVDGSLAPTTRFMNRVSRQRFQKISSHWQSRSNRTTRLMPSLWHDLSSSERRNIYCKNVSPGTNEDARQSRISRWGFDDECRQQMQLTLNSLTQAGSVCSPLSTESVVPDDASRSNSTTSYHVGEVVLPSTETCEVALEIYFHQFHPTLPVIHLPTFSAKGAPFAMLFVLCLLGFSILGTPSATKLVSDTFPMVIQLVSTELQSSTARKGSPAEQATLLVTALLTLSLASITGQNSRRMAQAEMLYVNLISIAQWHGLFSVNGDLSVTEELDAIRDNEKKWYAWSKIECVKRLIIGLVEIDDWFASYFSTSPMIRPETLQILPPSENKIFHANTASLWMQYIKNNGGVHTPSIATSVDSSLDQLRPTVLPALLTLLQHQIYDANYRLLLSNEGLNPERLLEPWQLYTKEASDLMLISRIATLPATGANPLTKADINGLISWHMSCMMLSSNIRLFEDAAGRSGPAAVSVAMSQIARWSSTSTARRAVLHSAQVFKLLFHRRISDVISVHAVAALFKSALILSFYLLTAPTNPQSSSESPLELFDEIDWSHIGTCGLVDVVDSSIRPCQATTPDSHAMQFIKQGRPFSITGIVHPPGYSSCGRVLLHAADLMQTLGKWKSRTFSQILHLLTDDLMDIDGTCGEDED</sequence>
<dbReference type="PANTHER" id="PTHR47660:SF2">
    <property type="entry name" value="TRANSCRIPTION FACTOR WITH C2H2 AND ZN(2)-CYS(6) DNA BINDING DOMAIN (EUROFUNG)"/>
    <property type="match status" value="1"/>
</dbReference>
<evidence type="ECO:0000259" key="7">
    <source>
        <dbReference type="Pfam" id="PF04082"/>
    </source>
</evidence>
<dbReference type="InterPro" id="IPR029058">
    <property type="entry name" value="AB_hydrolase_fold"/>
</dbReference>
<evidence type="ECO:0000313" key="10">
    <source>
        <dbReference type="Proteomes" id="UP000054342"/>
    </source>
</evidence>
<feature type="region of interest" description="Disordered" evidence="6">
    <location>
        <begin position="347"/>
        <end position="394"/>
    </location>
</feature>
<feature type="compositionally biased region" description="Polar residues" evidence="6">
    <location>
        <begin position="453"/>
        <end position="463"/>
    </location>
</feature>
<evidence type="ECO:0000256" key="3">
    <source>
        <dbReference type="ARBA" id="ARBA00023015"/>
    </source>
</evidence>
<feature type="region of interest" description="Disordered" evidence="6">
    <location>
        <begin position="436"/>
        <end position="463"/>
    </location>
</feature>
<proteinExistence type="predicted"/>
<dbReference type="PANTHER" id="PTHR47660">
    <property type="entry name" value="TRANSCRIPTION FACTOR WITH C2H2 AND ZN(2)-CYS(6) DNA BINDING DOMAIN (EUROFUNG)-RELATED-RELATED"/>
    <property type="match status" value="1"/>
</dbReference>
<protein>
    <recommendedName>
        <fullName evidence="11">AB hydrolase-1 domain-containing protein</fullName>
    </recommendedName>
</protein>
<keyword evidence="4" id="KW-0804">Transcription</keyword>
<gene>
    <name evidence="9" type="ORF">PV05_08994</name>
</gene>
<dbReference type="SUPFAM" id="SSF53474">
    <property type="entry name" value="alpha/beta-Hydrolases"/>
    <property type="match status" value="1"/>
</dbReference>
<evidence type="ECO:0000256" key="2">
    <source>
        <dbReference type="ARBA" id="ARBA00022833"/>
    </source>
</evidence>
<evidence type="ECO:0000256" key="4">
    <source>
        <dbReference type="ARBA" id="ARBA00023163"/>
    </source>
</evidence>
<keyword evidence="1" id="KW-0479">Metal-binding</keyword>
<dbReference type="GO" id="GO:0003677">
    <property type="term" value="F:DNA binding"/>
    <property type="evidence" value="ECO:0007669"/>
    <property type="project" value="InterPro"/>
</dbReference>
<evidence type="ECO:0000256" key="5">
    <source>
        <dbReference type="ARBA" id="ARBA00023242"/>
    </source>
</evidence>
<dbReference type="Proteomes" id="UP000054342">
    <property type="component" value="Unassembled WGS sequence"/>
</dbReference>